<reference evidence="3 4" key="1">
    <citation type="journal article" date="2003" name="Int. J. Syst. Evol. Microbiol.">
        <title>Bacillus nealsonii sp. nov., isolated from a spacecraft-assembly facility, whose spores are gamma-radiation resistant.</title>
        <authorList>
            <person name="Venkateswaran K."/>
            <person name="Kempf M."/>
            <person name="Chen F."/>
            <person name="Satomi M."/>
            <person name="Nicholson W."/>
            <person name="Kern R."/>
        </authorList>
    </citation>
    <scope>NUCLEOTIDE SEQUENCE [LARGE SCALE GENOMIC DNA]</scope>
    <source>
        <strain evidence="3 4">FO-92</strain>
    </source>
</reference>
<dbReference type="Pfam" id="PF02302">
    <property type="entry name" value="PTS_IIB"/>
    <property type="match status" value="1"/>
</dbReference>
<evidence type="ECO:0000313" key="4">
    <source>
        <dbReference type="Proteomes" id="UP000233375"/>
    </source>
</evidence>
<organism evidence="3 4">
    <name type="scientific">Niallia nealsonii</name>
    <dbReference type="NCBI Taxonomy" id="115979"/>
    <lineage>
        <taxon>Bacteria</taxon>
        <taxon>Bacillati</taxon>
        <taxon>Bacillota</taxon>
        <taxon>Bacilli</taxon>
        <taxon>Bacillales</taxon>
        <taxon>Bacillaceae</taxon>
        <taxon>Niallia</taxon>
    </lineage>
</organism>
<keyword evidence="4" id="KW-1185">Reference proteome</keyword>
<gene>
    <name evidence="3" type="ORF">CWS01_19000</name>
</gene>
<dbReference type="InterPro" id="IPR013011">
    <property type="entry name" value="PTS_EIIB_2"/>
</dbReference>
<protein>
    <submittedName>
        <fullName evidence="3">PTS galactitol transporter subunit IIB</fullName>
    </submittedName>
</protein>
<comment type="caution">
    <text evidence="3">The sequence shown here is derived from an EMBL/GenBank/DDBJ whole genome shotgun (WGS) entry which is preliminary data.</text>
</comment>
<evidence type="ECO:0000259" key="2">
    <source>
        <dbReference type="PROSITE" id="PS51099"/>
    </source>
</evidence>
<accession>A0A2N0YXT0</accession>
<feature type="domain" description="PTS EIIB type-2" evidence="2">
    <location>
        <begin position="4"/>
        <end position="96"/>
    </location>
</feature>
<dbReference type="Gene3D" id="3.40.50.2300">
    <property type="match status" value="1"/>
</dbReference>
<dbReference type="RefSeq" id="WP_101178788.1">
    <property type="nucleotide sequence ID" value="NZ_PISE01000047.1"/>
</dbReference>
<dbReference type="AlphaFoldDB" id="A0A2N0YXT0"/>
<dbReference type="SUPFAM" id="SSF52794">
    <property type="entry name" value="PTS system IIB component-like"/>
    <property type="match status" value="1"/>
</dbReference>
<dbReference type="EMBL" id="PISE01000047">
    <property type="protein sequence ID" value="PKG22060.1"/>
    <property type="molecule type" value="Genomic_DNA"/>
</dbReference>
<dbReference type="GO" id="GO:0009401">
    <property type="term" value="P:phosphoenolpyruvate-dependent sugar phosphotransferase system"/>
    <property type="evidence" value="ECO:0007669"/>
    <property type="project" value="InterPro"/>
</dbReference>
<dbReference type="GO" id="GO:0008982">
    <property type="term" value="F:protein-N(PI)-phosphohistidine-sugar phosphotransferase activity"/>
    <property type="evidence" value="ECO:0007669"/>
    <property type="project" value="InterPro"/>
</dbReference>
<dbReference type="InterPro" id="IPR036095">
    <property type="entry name" value="PTS_EIIB-like_sf"/>
</dbReference>
<proteinExistence type="predicted"/>
<dbReference type="InterPro" id="IPR003501">
    <property type="entry name" value="PTS_EIIB_2/3"/>
</dbReference>
<sequence length="103" mass="11172">MNRTSVLVACGAGIATSTVVMDHLEELFKKENLDVSLVQCKISEVASLQSEAALILSTTILPTSYITPALSATPYISGIGMEDLDKEIIDYIKAYLNSFIIKM</sequence>
<dbReference type="PROSITE" id="PS51099">
    <property type="entry name" value="PTS_EIIB_TYPE_2"/>
    <property type="match status" value="1"/>
</dbReference>
<keyword evidence="1" id="KW-0808">Transferase</keyword>
<dbReference type="Proteomes" id="UP000233375">
    <property type="component" value="Unassembled WGS sequence"/>
</dbReference>
<dbReference type="CDD" id="cd05566">
    <property type="entry name" value="PTS_IIB_galactitol"/>
    <property type="match status" value="1"/>
</dbReference>
<evidence type="ECO:0000313" key="3">
    <source>
        <dbReference type="EMBL" id="PKG22060.1"/>
    </source>
</evidence>
<evidence type="ECO:0000256" key="1">
    <source>
        <dbReference type="ARBA" id="ARBA00022679"/>
    </source>
</evidence>
<dbReference type="OrthoDB" id="6505030at2"/>
<name>A0A2N0YXT0_9BACI</name>